<gene>
    <name evidence="3" type="ORF">BaRGS_00016809</name>
</gene>
<evidence type="ECO:0000313" key="3">
    <source>
        <dbReference type="EMBL" id="KAK7491963.1"/>
    </source>
</evidence>
<evidence type="ECO:0000259" key="2">
    <source>
        <dbReference type="SMART" id="SM00343"/>
    </source>
</evidence>
<reference evidence="3 4" key="1">
    <citation type="journal article" date="2023" name="Sci. Data">
        <title>Genome assembly of the Korean intertidal mud-creeper Batillaria attramentaria.</title>
        <authorList>
            <person name="Patra A.K."/>
            <person name="Ho P.T."/>
            <person name="Jun S."/>
            <person name="Lee S.J."/>
            <person name="Kim Y."/>
            <person name="Won Y.J."/>
        </authorList>
    </citation>
    <scope>NUCLEOTIDE SEQUENCE [LARGE SCALE GENOMIC DNA]</scope>
    <source>
        <strain evidence="3">Wonlab-2016</strain>
    </source>
</reference>
<feature type="compositionally biased region" description="Polar residues" evidence="1">
    <location>
        <begin position="1493"/>
        <end position="1510"/>
    </location>
</feature>
<evidence type="ECO:0000313" key="4">
    <source>
        <dbReference type="Proteomes" id="UP001519460"/>
    </source>
</evidence>
<proteinExistence type="predicted"/>
<keyword evidence="4" id="KW-1185">Reference proteome</keyword>
<dbReference type="SUPFAM" id="SSF57756">
    <property type="entry name" value="Retrovirus zinc finger-like domains"/>
    <property type="match status" value="1"/>
</dbReference>
<feature type="compositionally biased region" description="Basic and acidic residues" evidence="1">
    <location>
        <begin position="206"/>
        <end position="216"/>
    </location>
</feature>
<feature type="compositionally biased region" description="Polar residues" evidence="1">
    <location>
        <begin position="484"/>
        <end position="495"/>
    </location>
</feature>
<feature type="region of interest" description="Disordered" evidence="1">
    <location>
        <begin position="998"/>
        <end position="1044"/>
    </location>
</feature>
<comment type="caution">
    <text evidence="3">The sequence shown here is derived from an EMBL/GenBank/DDBJ whole genome shotgun (WGS) entry which is preliminary data.</text>
</comment>
<organism evidence="3 4">
    <name type="scientific">Batillaria attramentaria</name>
    <dbReference type="NCBI Taxonomy" id="370345"/>
    <lineage>
        <taxon>Eukaryota</taxon>
        <taxon>Metazoa</taxon>
        <taxon>Spiralia</taxon>
        <taxon>Lophotrochozoa</taxon>
        <taxon>Mollusca</taxon>
        <taxon>Gastropoda</taxon>
        <taxon>Caenogastropoda</taxon>
        <taxon>Sorbeoconcha</taxon>
        <taxon>Cerithioidea</taxon>
        <taxon>Batillariidae</taxon>
        <taxon>Batillaria</taxon>
    </lineage>
</organism>
<dbReference type="InterPro" id="IPR001878">
    <property type="entry name" value="Znf_CCHC"/>
</dbReference>
<feature type="region of interest" description="Disordered" evidence="1">
    <location>
        <begin position="1204"/>
        <end position="1237"/>
    </location>
</feature>
<feature type="region of interest" description="Disordered" evidence="1">
    <location>
        <begin position="1483"/>
        <end position="1510"/>
    </location>
</feature>
<feature type="region of interest" description="Disordered" evidence="1">
    <location>
        <begin position="777"/>
        <end position="804"/>
    </location>
</feature>
<feature type="region of interest" description="Disordered" evidence="1">
    <location>
        <begin position="197"/>
        <end position="235"/>
    </location>
</feature>
<accession>A0ABD0KXF3</accession>
<dbReference type="InterPro" id="IPR033228">
    <property type="entry name" value="SZT2"/>
</dbReference>
<feature type="domain" description="CCHC-type" evidence="2">
    <location>
        <begin position="1465"/>
        <end position="1481"/>
    </location>
</feature>
<feature type="region of interest" description="Disordered" evidence="1">
    <location>
        <begin position="370"/>
        <end position="417"/>
    </location>
</feature>
<dbReference type="SMART" id="SM00343">
    <property type="entry name" value="ZnF_C2HC"/>
    <property type="match status" value="1"/>
</dbReference>
<feature type="region of interest" description="Disordered" evidence="1">
    <location>
        <begin position="1243"/>
        <end position="1262"/>
    </location>
</feature>
<feature type="compositionally biased region" description="Gly residues" evidence="1">
    <location>
        <begin position="390"/>
        <end position="404"/>
    </location>
</feature>
<sequence>EDDDAIIVPEILQLPRKMVPLMPSIFGDNCEYAEGLHKLVQAKFRSVVEHWFQPVASMPDFFYYNASMKGMVDEEAAEIILADFASRRPPELNVSMESNLDDSLSETDLSETQEPDTQVVVPLFVHFTCTLKRRTEHHHHSVTAVPQCLGDILNSLEQPLLAIDFGDFRVTLDINCLTLPGDADVPCRGKPSLLRALSNQSQGSRRTSESDADDTHSTGASTDGGESLQGDPIRHLPRGQHDDVMKFKDELEWLLQDEVASALRHLYPIKADALEFVMQHVSNSFRLMRPSAIYERVKLHFVYGYHLTKVDGYYFLTIDRAHANNIRHAQALKTALVELSREDMAHRSSGLSPKAVDGSKLFPAIEERSHSLPNISPSAESDPDPKVAGGANGTTGSGGSGEGAGSSDENRPRSCSDAKFMKGQLGQEIKLPKPGAEHAALTVADRIEESADPSLRKSFSFAGLQGQVTAAPAPAPAPPDVQTGPLSVSKMSPSFLSGARSRHFSAPSGQGTPQSRASTLPQTPSANSSRGSGTSDAGFEGDVSDDMDDTASISDAGLGLPQLPNFWLILQVHSDRVELFFHARDYLTGNSEQRIQQRSLMARTNQTIHDICCKVNKQLLLKELYETRMCNALLVPEADEDMSWTDRRTISGRTISDAQEEIDDDDDSDGGQARGYLAAAMKFDPGYFACDCVWRKFFVLHPRLKAGTQRGGMSRGLLGLRSILNKFSVNNRKNMFVIKEVSSGNVFYVRLKELNSGEPFDPTIDLESSLSEMSLQTLKSESSRMEAETRSEGDAVSQTSGGFSRLSSRMDDVVELTVHGIEEAGKEIQEDLMKLLQNKLDDTVLDVISIMLSRNPQCKLKPEDVQFIQCPEQPPTEALQLTIPSHAMLYLSALLFYLRQNLLQFLHTPNYQDDSPESHFQDYIQDKWQPIPSDQVYLYISPQAGGRKGMACVNCSLVDGCGNPVRLLSCPRPTRLTASNIPSTSEFYDMVETSVHQASPTSWGPAAESSTENHPSQSLPRGRDVNPHQLREEQHPQRQETADSGVVVETLQTMMAELISSQHQFVKDCMAERERMTSQQEQLMEKMSIQQELTQDALHAIRTQPSHGETTSWLGASPVFQPHHLGEDLHSTAVKQADPITTTESKESKWRAGKTETPIRRTTQSAVKGRDAYAPGGKNDVRLTPGEGEYTTSYCRPAEELWPGRGRTHWSQDDQSPSVTFGAEPGPTDPSSTSGAKIRETEGFTSYGHYGDSTSSDVRPKRKLDSYDGKTSWKEYHVQFEMFADAHGWSDRQKAIELATSLKNQAVGVLATLEPCHRYNYDALVAALEACFEPRHQTEMHRAGLRVRTRKRGESLTDLAHDIKKMTRKAFPAAKQEVCEQLTLNAFIDSLNDAEMEWNVYQGKPETIEQAVTLAMEYESFVSARKTRKAYQTHNLRAVEANDDKAKKQNAGATSQDKTALRINQCRYCLNFGHWAKNCRQKSTDMKRGLQKASPNQDKPSGDNKSGNGQ</sequence>
<dbReference type="Gene3D" id="4.10.60.10">
    <property type="entry name" value="Zinc finger, CCHC-type"/>
    <property type="match status" value="1"/>
</dbReference>
<dbReference type="InterPro" id="IPR036875">
    <property type="entry name" value="Znf_CCHC_sf"/>
</dbReference>
<feature type="compositionally biased region" description="Polar residues" evidence="1">
    <location>
        <begin position="998"/>
        <end position="1019"/>
    </location>
</feature>
<feature type="region of interest" description="Disordered" evidence="1">
    <location>
        <begin position="469"/>
        <end position="550"/>
    </location>
</feature>
<dbReference type="PANTHER" id="PTHR14918">
    <property type="entry name" value="KICSTOR COMPLEX PROTEIN SZT2"/>
    <property type="match status" value="1"/>
</dbReference>
<dbReference type="EMBL" id="JACVVK020000108">
    <property type="protein sequence ID" value="KAK7491963.1"/>
    <property type="molecule type" value="Genomic_DNA"/>
</dbReference>
<dbReference type="Proteomes" id="UP001519460">
    <property type="component" value="Unassembled WGS sequence"/>
</dbReference>
<evidence type="ECO:0000256" key="1">
    <source>
        <dbReference type="SAM" id="MobiDB-lite"/>
    </source>
</evidence>
<feature type="compositionally biased region" description="Basic and acidic residues" evidence="1">
    <location>
        <begin position="1021"/>
        <end position="1041"/>
    </location>
</feature>
<feature type="compositionally biased region" description="Basic and acidic residues" evidence="1">
    <location>
        <begin position="781"/>
        <end position="793"/>
    </location>
</feature>
<protein>
    <recommendedName>
        <fullName evidence="2">CCHC-type domain-containing protein</fullName>
    </recommendedName>
</protein>
<feature type="compositionally biased region" description="Polar residues" evidence="1">
    <location>
        <begin position="507"/>
        <end position="535"/>
    </location>
</feature>
<feature type="region of interest" description="Disordered" evidence="1">
    <location>
        <begin position="1162"/>
        <end position="1192"/>
    </location>
</feature>
<feature type="compositionally biased region" description="Basic and acidic residues" evidence="1">
    <location>
        <begin position="408"/>
        <end position="417"/>
    </location>
</feature>
<dbReference type="PANTHER" id="PTHR14918:SF3">
    <property type="entry name" value="KICSTOR COMPLEX PROTEIN SZT2"/>
    <property type="match status" value="1"/>
</dbReference>
<feature type="non-terminal residue" evidence="3">
    <location>
        <position position="1"/>
    </location>
</feature>
<name>A0ABD0KXF3_9CAEN</name>